<keyword evidence="2" id="KW-0732">Signal</keyword>
<feature type="region of interest" description="Disordered" evidence="1">
    <location>
        <begin position="35"/>
        <end position="87"/>
    </location>
</feature>
<dbReference type="Pfam" id="PF06674">
    <property type="entry name" value="DUF1176"/>
    <property type="match status" value="1"/>
</dbReference>
<feature type="chain" id="PRO_5043336070" evidence="2">
    <location>
        <begin position="34"/>
        <end position="409"/>
    </location>
</feature>
<evidence type="ECO:0000256" key="1">
    <source>
        <dbReference type="SAM" id="MobiDB-lite"/>
    </source>
</evidence>
<reference evidence="3" key="1">
    <citation type="submission" date="2024-06" db="EMBL/GenBank/DDBJ databases">
        <title>Methylostella associata gen. nov., sp. nov., a novel Ancalomicrobiaceae-affiliated facultatively methylotrophic bacteria that feed on methanotrophs of the genus Methylococcus.</title>
        <authorList>
            <person name="Saltykova V."/>
            <person name="Danilova O.V."/>
            <person name="Oshkin I.Y."/>
            <person name="Belova S.E."/>
            <person name="Pimenov N.V."/>
            <person name="Dedysh S.N."/>
        </authorList>
    </citation>
    <scope>NUCLEOTIDE SEQUENCE</scope>
    <source>
        <strain evidence="3">S20</strain>
    </source>
</reference>
<dbReference type="InterPro" id="IPR009560">
    <property type="entry name" value="DUF1176"/>
</dbReference>
<feature type="signal peptide" evidence="2">
    <location>
        <begin position="1"/>
        <end position="33"/>
    </location>
</feature>
<feature type="compositionally biased region" description="Low complexity" evidence="1">
    <location>
        <begin position="40"/>
        <end position="87"/>
    </location>
</feature>
<dbReference type="AlphaFoldDB" id="A0AAU7XAR8"/>
<gene>
    <name evidence="3" type="ORF">ABS361_02250</name>
</gene>
<accession>A0AAU7XAR8</accession>
<dbReference type="RefSeq" id="WP_407050227.1">
    <property type="nucleotide sequence ID" value="NZ_CP158568.1"/>
</dbReference>
<proteinExistence type="predicted"/>
<protein>
    <submittedName>
        <fullName evidence="3">DUF1176 domain-containing protein</fullName>
    </submittedName>
</protein>
<evidence type="ECO:0000256" key="2">
    <source>
        <dbReference type="SAM" id="SignalP"/>
    </source>
</evidence>
<name>A0AAU7XAR8_9HYPH</name>
<evidence type="ECO:0000313" key="3">
    <source>
        <dbReference type="EMBL" id="XBY45137.1"/>
    </source>
</evidence>
<dbReference type="EMBL" id="CP158568">
    <property type="protein sequence ID" value="XBY45137.1"/>
    <property type="molecule type" value="Genomic_DNA"/>
</dbReference>
<organism evidence="3">
    <name type="scientific">Methyloraptor flagellatus</name>
    <dbReference type="NCBI Taxonomy" id="3162530"/>
    <lineage>
        <taxon>Bacteria</taxon>
        <taxon>Pseudomonadati</taxon>
        <taxon>Pseudomonadota</taxon>
        <taxon>Alphaproteobacteria</taxon>
        <taxon>Hyphomicrobiales</taxon>
        <taxon>Ancalomicrobiaceae</taxon>
        <taxon>Methyloraptor</taxon>
    </lineage>
</organism>
<sequence length="409" mass="42709">MTSVSFVFPRRAPLLGRVLACGLALGVIGSAEAQKAPGGAAPASTEAKPAEAAPAAPAQAAPGEVVHPSAGQPAAAQPPAAQSPASPANFETKAFAGWNGACDPAAGLCRASLASASGLQALLIGRLPGSDGIALGVIMPGAIADRERPISVRVDGKRLFDLDPRTGYAPFERPDAFWLTDQKTAATLLASLLKAKTLRLEYIDVAGAPHDADFTLDGLDKLLAWTDERLGKKGAKREAVAPPGLAPAPVVTKADLIVRQGVPPRLIERHMAASDCEAPNSPLLKAVKPVIGPLSKTAMLYGIPCAASAGNVSYRIWVVESGEIGGITPLYFASFDPAFGWRGSDLVFNIAFDSKEARLTSTFRGRGGADCGSRGQWRWKDFAFAMEEFRSNADCGGGEPDSWTRVFPR</sequence>
<dbReference type="KEGG" id="mflg:ABS361_02250"/>